<gene>
    <name evidence="1" type="ORF">LWC34_41240</name>
</gene>
<evidence type="ECO:0008006" key="3">
    <source>
        <dbReference type="Google" id="ProtNLM"/>
    </source>
</evidence>
<dbReference type="Pfam" id="PF10824">
    <property type="entry name" value="T7SS_ESX_EspC"/>
    <property type="match status" value="1"/>
</dbReference>
<dbReference type="InterPro" id="IPR022536">
    <property type="entry name" value="EspC"/>
</dbReference>
<accession>A0ABS8ZN53</accession>
<dbReference type="EMBL" id="JAJVCN010000003">
    <property type="protein sequence ID" value="MCE7009196.1"/>
    <property type="molecule type" value="Genomic_DNA"/>
</dbReference>
<sequence>MPDQSYAVVTDELRTFAKSLRDTAEKVTTSAAAVRGVSYNVTTWGIVGQLFSIGARKATGDASAALEKGAASIRDAATGVDNSAQAYTDNDTFLVNNNFGGDK</sequence>
<evidence type="ECO:0000313" key="2">
    <source>
        <dbReference type="Proteomes" id="UP001521150"/>
    </source>
</evidence>
<reference evidence="1 2" key="1">
    <citation type="submission" date="2021-12" db="EMBL/GenBank/DDBJ databases">
        <title>Genome sequence of Kibdelosporangium philippinense ATCC 49844.</title>
        <authorList>
            <person name="Fedorov E.A."/>
            <person name="Omeragic M."/>
            <person name="Shalygina K.F."/>
            <person name="Maclea K.S."/>
        </authorList>
    </citation>
    <scope>NUCLEOTIDE SEQUENCE [LARGE SCALE GENOMIC DNA]</scope>
    <source>
        <strain evidence="1 2">ATCC 49844</strain>
    </source>
</reference>
<dbReference type="RefSeq" id="WP_233730641.1">
    <property type="nucleotide sequence ID" value="NZ_JAJVCN010000003.1"/>
</dbReference>
<evidence type="ECO:0000313" key="1">
    <source>
        <dbReference type="EMBL" id="MCE7009196.1"/>
    </source>
</evidence>
<name>A0ABS8ZN53_9PSEU</name>
<keyword evidence="2" id="KW-1185">Reference proteome</keyword>
<protein>
    <recommendedName>
        <fullName evidence="3">Excreted virulence factor EspC, type VII ESX diderm</fullName>
    </recommendedName>
</protein>
<proteinExistence type="predicted"/>
<dbReference type="Proteomes" id="UP001521150">
    <property type="component" value="Unassembled WGS sequence"/>
</dbReference>
<organism evidence="1 2">
    <name type="scientific">Kibdelosporangium philippinense</name>
    <dbReference type="NCBI Taxonomy" id="211113"/>
    <lineage>
        <taxon>Bacteria</taxon>
        <taxon>Bacillati</taxon>
        <taxon>Actinomycetota</taxon>
        <taxon>Actinomycetes</taxon>
        <taxon>Pseudonocardiales</taxon>
        <taxon>Pseudonocardiaceae</taxon>
        <taxon>Kibdelosporangium</taxon>
    </lineage>
</organism>
<comment type="caution">
    <text evidence="1">The sequence shown here is derived from an EMBL/GenBank/DDBJ whole genome shotgun (WGS) entry which is preliminary data.</text>
</comment>